<keyword evidence="4 6" id="KW-1133">Transmembrane helix</keyword>
<gene>
    <name evidence="8" type="ORF">BGE01nite_45690</name>
</gene>
<feature type="domain" description="ABC3 transporter permease C-terminal" evidence="7">
    <location>
        <begin position="486"/>
        <end position="607"/>
    </location>
</feature>
<feature type="transmembrane region" description="Helical" evidence="6">
    <location>
        <begin position="658"/>
        <end position="677"/>
    </location>
</feature>
<feature type="transmembrane region" description="Helical" evidence="6">
    <location>
        <begin position="482"/>
        <end position="506"/>
    </location>
</feature>
<evidence type="ECO:0000313" key="8">
    <source>
        <dbReference type="EMBL" id="GEP45278.1"/>
    </source>
</evidence>
<feature type="transmembrane region" description="Helical" evidence="6">
    <location>
        <begin position="573"/>
        <end position="600"/>
    </location>
</feature>
<dbReference type="OrthoDB" id="174072at2"/>
<dbReference type="PANTHER" id="PTHR43738">
    <property type="entry name" value="ABC TRANSPORTER, MEMBRANE PROTEIN"/>
    <property type="match status" value="1"/>
</dbReference>
<dbReference type="InterPro" id="IPR003838">
    <property type="entry name" value="ABC3_permease_C"/>
</dbReference>
<dbReference type="GO" id="GO:0005886">
    <property type="term" value="C:plasma membrane"/>
    <property type="evidence" value="ECO:0007669"/>
    <property type="project" value="UniProtKB-SubCell"/>
</dbReference>
<keyword evidence="3 6" id="KW-0812">Transmembrane</keyword>
<comment type="subcellular location">
    <subcellularLocation>
        <location evidence="1">Cell membrane</location>
        <topology evidence="1">Multi-pass membrane protein</topology>
    </subcellularLocation>
</comment>
<keyword evidence="9" id="KW-1185">Reference proteome</keyword>
<dbReference type="RefSeq" id="WP_146854010.1">
    <property type="nucleotide sequence ID" value="NZ_BKAG01000045.1"/>
</dbReference>
<feature type="transmembrane region" description="Helical" evidence="6">
    <location>
        <begin position="633"/>
        <end position="652"/>
    </location>
</feature>
<proteinExistence type="predicted"/>
<dbReference type="InterPro" id="IPR051125">
    <property type="entry name" value="ABC-4/HrtB_transporter"/>
</dbReference>
<keyword evidence="2" id="KW-1003">Cell membrane</keyword>
<evidence type="ECO:0000259" key="7">
    <source>
        <dbReference type="Pfam" id="PF02687"/>
    </source>
</evidence>
<dbReference type="Proteomes" id="UP000321577">
    <property type="component" value="Unassembled WGS sequence"/>
</dbReference>
<evidence type="ECO:0000256" key="4">
    <source>
        <dbReference type="ARBA" id="ARBA00022989"/>
    </source>
</evidence>
<keyword evidence="5 6" id="KW-0472">Membrane</keyword>
<evidence type="ECO:0000256" key="6">
    <source>
        <dbReference type="SAM" id="Phobius"/>
    </source>
</evidence>
<evidence type="ECO:0000256" key="3">
    <source>
        <dbReference type="ARBA" id="ARBA00022692"/>
    </source>
</evidence>
<feature type="transmembrane region" description="Helical" evidence="6">
    <location>
        <begin position="707"/>
        <end position="727"/>
    </location>
</feature>
<evidence type="ECO:0000256" key="1">
    <source>
        <dbReference type="ARBA" id="ARBA00004651"/>
    </source>
</evidence>
<protein>
    <submittedName>
        <fullName evidence="8">ABC transporter permease</fullName>
    </submittedName>
</protein>
<accession>A0A512MEY5</accession>
<organism evidence="8 9">
    <name type="scientific">Brevifollis gellanilyticus</name>
    <dbReference type="NCBI Taxonomy" id="748831"/>
    <lineage>
        <taxon>Bacteria</taxon>
        <taxon>Pseudomonadati</taxon>
        <taxon>Verrucomicrobiota</taxon>
        <taxon>Verrucomicrobiia</taxon>
        <taxon>Verrucomicrobiales</taxon>
        <taxon>Verrucomicrobiaceae</taxon>
    </lineage>
</organism>
<evidence type="ECO:0000313" key="9">
    <source>
        <dbReference type="Proteomes" id="UP000321577"/>
    </source>
</evidence>
<feature type="domain" description="ABC3 transporter permease C-terminal" evidence="7">
    <location>
        <begin position="957"/>
        <end position="1063"/>
    </location>
</feature>
<sequence length="1075" mass="114216">MTLSRFVLSSARHYWRGHLGLLLGAFLASAILSGSLLVGDSVRASLRRVAELRLGKVQSGLLGGDRWFTADLAKKAGSEPVIIAVGSTANANGKVRVNGTQVLGVDAGFWKLSTSGTPRTFGRGEVLVNEPLARKLSIKGGDTVIVRLERPSAISRDAPLSGSTNQDVSLRRQVAGIVSPEDFGAFQLIASQITPDTVFVGLEDLQNQIEMDGKVNAALSSQFSVPGSQLEQGKTLDDLGLKLTRVAGSQKEWEVSTSRVFMDHSLASKLLKREGSYGVLTYLVNGLKSAKGGTPYSMITAVDRIGGSAESGITISQWLAEDQSLAIGDEVEVFYFVVGLGRELKQESAKFKVRGILPMTDPEVTRAWTPEFPGVSDVDNCRDWEPGIPMDMKAIRDKDEKYWDDYKATPKGFISLAEGQKLWANRFGNLTGIRFADTGQDEAALKSELLATLQLADIGLTPRDFKKDADAAAKGSVDFGGLFIGLSMFLIAAALVFAALLFLFTLERRASQVGLLLALGWTTKQVRRALLGEAGVIAIIGSIVGLAGGVFYTKAALAGLSGAWSGASQGLPLIYSASIGTQIGAAVGSILIVLLTLWWASRKMFRAQTRDLLTGETDRALTSAPTVGKRRTIISVSLVVLAIGLVFGAKSAKAPEAVAGMFFGSGMMLMIAGLRLAGDWMRRDRGALAQTLTQIGRRNISRRPSRSLAVIGMMAGGIFLVTAVNAFRMSAGDVTKRDSGTGGFALIGESSLPIYEDLNTKAGIEAFGLDEELMKGVKIVPFRVREGDDASCLNLNRAQKPVLVGVNPALLDSRFRFAGGEGWNALSPTEHNEPGTRNPQAIADQATAMWGLGKGVGGTVDYQNAAGETFGMQISGLVGGSVLQGKMITSEAAFLKAYPDASGYRFFLIDAPADKVNEVSAHLTRQLEQRGLALEPAKQRLEAFLAVQNTYIGIFTILGGLGVLLGTAGLGVLVARHVLERRGELGLMQALGFMPAALRKLVLGEHVFLLIAGLLLGVVCALIAVWPSVSQGGGDLPVCFLGALLGGVLIFGLLTCWLAVTGAVRGRLLEAIRRE</sequence>
<comment type="caution">
    <text evidence="8">The sequence shown here is derived from an EMBL/GenBank/DDBJ whole genome shotgun (WGS) entry which is preliminary data.</text>
</comment>
<feature type="transmembrane region" description="Helical" evidence="6">
    <location>
        <begin position="951"/>
        <end position="975"/>
    </location>
</feature>
<name>A0A512MEY5_9BACT</name>
<dbReference type="AlphaFoldDB" id="A0A512MEY5"/>
<dbReference type="PANTHER" id="PTHR43738:SF2">
    <property type="entry name" value="ABC TRANSPORTER PERMEASE"/>
    <property type="match status" value="1"/>
</dbReference>
<dbReference type="Pfam" id="PF02687">
    <property type="entry name" value="FtsX"/>
    <property type="match status" value="2"/>
</dbReference>
<evidence type="ECO:0000256" key="2">
    <source>
        <dbReference type="ARBA" id="ARBA00022475"/>
    </source>
</evidence>
<dbReference type="EMBL" id="BKAG01000045">
    <property type="protein sequence ID" value="GEP45278.1"/>
    <property type="molecule type" value="Genomic_DNA"/>
</dbReference>
<feature type="transmembrane region" description="Helical" evidence="6">
    <location>
        <begin position="1040"/>
        <end position="1064"/>
    </location>
</feature>
<evidence type="ECO:0000256" key="5">
    <source>
        <dbReference type="ARBA" id="ARBA00023136"/>
    </source>
</evidence>
<feature type="transmembrane region" description="Helical" evidence="6">
    <location>
        <begin position="1007"/>
        <end position="1028"/>
    </location>
</feature>
<reference evidence="8 9" key="1">
    <citation type="submission" date="2019-07" db="EMBL/GenBank/DDBJ databases">
        <title>Whole genome shotgun sequence of Brevifollis gellanilyticus NBRC 108608.</title>
        <authorList>
            <person name="Hosoyama A."/>
            <person name="Uohara A."/>
            <person name="Ohji S."/>
            <person name="Ichikawa N."/>
        </authorList>
    </citation>
    <scope>NUCLEOTIDE SEQUENCE [LARGE SCALE GENOMIC DNA]</scope>
    <source>
        <strain evidence="8 9">NBRC 108608</strain>
    </source>
</reference>
<feature type="transmembrane region" description="Helical" evidence="6">
    <location>
        <begin position="530"/>
        <end position="553"/>
    </location>
</feature>